<accession>A0AAV4HC49</accession>
<protein>
    <submittedName>
        <fullName evidence="2">Uncharacterized protein</fullName>
    </submittedName>
</protein>
<proteinExistence type="predicted"/>
<keyword evidence="1" id="KW-0732">Signal</keyword>
<keyword evidence="3" id="KW-1185">Reference proteome</keyword>
<feature type="signal peptide" evidence="1">
    <location>
        <begin position="1"/>
        <end position="19"/>
    </location>
</feature>
<evidence type="ECO:0000313" key="3">
    <source>
        <dbReference type="Proteomes" id="UP000762676"/>
    </source>
</evidence>
<organism evidence="2 3">
    <name type="scientific">Elysia marginata</name>
    <dbReference type="NCBI Taxonomy" id="1093978"/>
    <lineage>
        <taxon>Eukaryota</taxon>
        <taxon>Metazoa</taxon>
        <taxon>Spiralia</taxon>
        <taxon>Lophotrochozoa</taxon>
        <taxon>Mollusca</taxon>
        <taxon>Gastropoda</taxon>
        <taxon>Heterobranchia</taxon>
        <taxon>Euthyneura</taxon>
        <taxon>Panpulmonata</taxon>
        <taxon>Sacoglossa</taxon>
        <taxon>Placobranchoidea</taxon>
        <taxon>Plakobranchidae</taxon>
        <taxon>Elysia</taxon>
    </lineage>
</organism>
<comment type="caution">
    <text evidence="2">The sequence shown here is derived from an EMBL/GenBank/DDBJ whole genome shotgun (WGS) entry which is preliminary data.</text>
</comment>
<dbReference type="Proteomes" id="UP000762676">
    <property type="component" value="Unassembled WGS sequence"/>
</dbReference>
<sequence>MRTFLACLLVAAVLGFAFAAPEIEKRQFDALAGKLADALDKVTDILNDPAFQQRLKDAQDKIKDAAGTVLDKVGDAADKLTGF</sequence>
<evidence type="ECO:0000256" key="1">
    <source>
        <dbReference type="SAM" id="SignalP"/>
    </source>
</evidence>
<evidence type="ECO:0000313" key="2">
    <source>
        <dbReference type="EMBL" id="GFR95518.1"/>
    </source>
</evidence>
<dbReference type="EMBL" id="BMAT01005547">
    <property type="protein sequence ID" value="GFR95518.1"/>
    <property type="molecule type" value="Genomic_DNA"/>
</dbReference>
<dbReference type="AlphaFoldDB" id="A0AAV4HC49"/>
<feature type="chain" id="PRO_5043517487" evidence="1">
    <location>
        <begin position="20"/>
        <end position="83"/>
    </location>
</feature>
<name>A0AAV4HC49_9GAST</name>
<reference evidence="2 3" key="1">
    <citation type="journal article" date="2021" name="Elife">
        <title>Chloroplast acquisition without the gene transfer in kleptoplastic sea slugs, Plakobranchus ocellatus.</title>
        <authorList>
            <person name="Maeda T."/>
            <person name="Takahashi S."/>
            <person name="Yoshida T."/>
            <person name="Shimamura S."/>
            <person name="Takaki Y."/>
            <person name="Nagai Y."/>
            <person name="Toyoda A."/>
            <person name="Suzuki Y."/>
            <person name="Arimoto A."/>
            <person name="Ishii H."/>
            <person name="Satoh N."/>
            <person name="Nishiyama T."/>
            <person name="Hasebe M."/>
            <person name="Maruyama T."/>
            <person name="Minagawa J."/>
            <person name="Obokata J."/>
            <person name="Shigenobu S."/>
        </authorList>
    </citation>
    <scope>NUCLEOTIDE SEQUENCE [LARGE SCALE GENOMIC DNA]</scope>
</reference>
<gene>
    <name evidence="2" type="ORF">ElyMa_002695600</name>
</gene>